<keyword evidence="3 6" id="KW-1133">Transmembrane helix</keyword>
<feature type="transmembrane region" description="Helical" evidence="6">
    <location>
        <begin position="114"/>
        <end position="132"/>
    </location>
</feature>
<keyword evidence="9" id="KW-1185">Reference proteome</keyword>
<keyword evidence="8" id="KW-0436">Ligase</keyword>
<keyword evidence="4 6" id="KW-0472">Membrane</keyword>
<feature type="transmembrane region" description="Helical" evidence="6">
    <location>
        <begin position="83"/>
        <end position="102"/>
    </location>
</feature>
<dbReference type="PANTHER" id="PTHR37422:SF13">
    <property type="entry name" value="LIPOPOLYSACCHARIDE BIOSYNTHESIS PROTEIN PA4999-RELATED"/>
    <property type="match status" value="1"/>
</dbReference>
<evidence type="ECO:0000256" key="5">
    <source>
        <dbReference type="SAM" id="MobiDB-lite"/>
    </source>
</evidence>
<feature type="transmembrane region" description="Helical" evidence="6">
    <location>
        <begin position="201"/>
        <end position="219"/>
    </location>
</feature>
<evidence type="ECO:0000256" key="1">
    <source>
        <dbReference type="ARBA" id="ARBA00004141"/>
    </source>
</evidence>
<protein>
    <submittedName>
        <fullName evidence="8">O-antigen ligase family protein</fullName>
    </submittedName>
</protein>
<feature type="transmembrane region" description="Helical" evidence="6">
    <location>
        <begin position="274"/>
        <end position="299"/>
    </location>
</feature>
<evidence type="ECO:0000313" key="8">
    <source>
        <dbReference type="EMBL" id="MFC5833682.1"/>
    </source>
</evidence>
<dbReference type="RefSeq" id="WP_379523104.1">
    <property type="nucleotide sequence ID" value="NZ_JBHSPA010000096.1"/>
</dbReference>
<evidence type="ECO:0000256" key="6">
    <source>
        <dbReference type="SAM" id="Phobius"/>
    </source>
</evidence>
<dbReference type="GO" id="GO:0016874">
    <property type="term" value="F:ligase activity"/>
    <property type="evidence" value="ECO:0007669"/>
    <property type="project" value="UniProtKB-KW"/>
</dbReference>
<dbReference type="PANTHER" id="PTHR37422">
    <property type="entry name" value="TEICHURONIC ACID BIOSYNTHESIS PROTEIN TUAE"/>
    <property type="match status" value="1"/>
</dbReference>
<comment type="subcellular location">
    <subcellularLocation>
        <location evidence="1">Membrane</location>
        <topology evidence="1">Multi-pass membrane protein</topology>
    </subcellularLocation>
</comment>
<evidence type="ECO:0000259" key="7">
    <source>
        <dbReference type="Pfam" id="PF04932"/>
    </source>
</evidence>
<name>A0ABW1D8A8_9ACTN</name>
<feature type="transmembrane region" description="Helical" evidence="6">
    <location>
        <begin position="52"/>
        <end position="71"/>
    </location>
</feature>
<proteinExistence type="predicted"/>
<dbReference type="Pfam" id="PF04932">
    <property type="entry name" value="Wzy_C"/>
    <property type="match status" value="1"/>
</dbReference>
<feature type="transmembrane region" description="Helical" evidence="6">
    <location>
        <begin position="385"/>
        <end position="402"/>
    </location>
</feature>
<feature type="transmembrane region" description="Helical" evidence="6">
    <location>
        <begin position="21"/>
        <end position="40"/>
    </location>
</feature>
<dbReference type="Proteomes" id="UP001596058">
    <property type="component" value="Unassembled WGS sequence"/>
</dbReference>
<feature type="transmembrane region" description="Helical" evidence="6">
    <location>
        <begin position="408"/>
        <end position="429"/>
    </location>
</feature>
<dbReference type="InterPro" id="IPR007016">
    <property type="entry name" value="O-antigen_ligase-rel_domated"/>
</dbReference>
<gene>
    <name evidence="8" type="ORF">ACFPZ3_58405</name>
</gene>
<dbReference type="InterPro" id="IPR051533">
    <property type="entry name" value="WaaL-like"/>
</dbReference>
<comment type="caution">
    <text evidence="8">The sequence shown here is derived from an EMBL/GenBank/DDBJ whole genome shotgun (WGS) entry which is preliminary data.</text>
</comment>
<feature type="transmembrane region" description="Helical" evidence="6">
    <location>
        <begin position="139"/>
        <end position="161"/>
    </location>
</feature>
<evidence type="ECO:0000313" key="9">
    <source>
        <dbReference type="Proteomes" id="UP001596058"/>
    </source>
</evidence>
<feature type="transmembrane region" description="Helical" evidence="6">
    <location>
        <begin position="250"/>
        <end position="267"/>
    </location>
</feature>
<sequence length="457" mass="48903">MTTVIRTLPDAPVAPGRADGATVAAVFMVALLIVPARLVLRALPLSLTPANVVSLGAALLWLCAQLTLTLGVAKGRTPVRTALFAYFTTMVATFGFATAGYMDSDELNLADHAFVLMVASVGIGLTVCDGVRGFRRLDFLLKTIVVFGAVIAVIGALQFLLSFDLTRYLELPILRYTSDEASFVLERADLRRVAATTGHPIEFGVTCAMILPLGVHLATKARLRGEPAMRWWACTLLIGLGLMFSVSRSAMLSMIVVGVVLFAGWPARRRVQALFVAVGFLVVIRLVAPGLINAIFGLFTNLGYDPSIQYRTHDYAVATQEIGRHFWLGRGLGTWYAPKHQVFDNQYILSMVETGIFGTLAFTALFVVAFYSALKARYLSVDPGVRDLGLTVAACLIVPLVGSFTFDLISFSTVTGLSFVLVGAAGALLRAAQAERVSPSPAGGATEPTSPLPDPAR</sequence>
<dbReference type="EMBL" id="JBHSPA010000096">
    <property type="protein sequence ID" value="MFC5833682.1"/>
    <property type="molecule type" value="Genomic_DNA"/>
</dbReference>
<evidence type="ECO:0000256" key="3">
    <source>
        <dbReference type="ARBA" id="ARBA00022989"/>
    </source>
</evidence>
<feature type="domain" description="O-antigen ligase-related" evidence="7">
    <location>
        <begin position="234"/>
        <end position="362"/>
    </location>
</feature>
<evidence type="ECO:0000256" key="4">
    <source>
        <dbReference type="ARBA" id="ARBA00023136"/>
    </source>
</evidence>
<accession>A0ABW1D8A8</accession>
<organism evidence="8 9">
    <name type="scientific">Nonomuraea insulae</name>
    <dbReference type="NCBI Taxonomy" id="1616787"/>
    <lineage>
        <taxon>Bacteria</taxon>
        <taxon>Bacillati</taxon>
        <taxon>Actinomycetota</taxon>
        <taxon>Actinomycetes</taxon>
        <taxon>Streptosporangiales</taxon>
        <taxon>Streptosporangiaceae</taxon>
        <taxon>Nonomuraea</taxon>
    </lineage>
</organism>
<feature type="transmembrane region" description="Helical" evidence="6">
    <location>
        <begin position="347"/>
        <end position="373"/>
    </location>
</feature>
<keyword evidence="2 6" id="KW-0812">Transmembrane</keyword>
<evidence type="ECO:0000256" key="2">
    <source>
        <dbReference type="ARBA" id="ARBA00022692"/>
    </source>
</evidence>
<feature type="transmembrane region" description="Helical" evidence="6">
    <location>
        <begin position="228"/>
        <end position="244"/>
    </location>
</feature>
<reference evidence="9" key="1">
    <citation type="journal article" date="2019" name="Int. J. Syst. Evol. Microbiol.">
        <title>The Global Catalogue of Microorganisms (GCM) 10K type strain sequencing project: providing services to taxonomists for standard genome sequencing and annotation.</title>
        <authorList>
            <consortium name="The Broad Institute Genomics Platform"/>
            <consortium name="The Broad Institute Genome Sequencing Center for Infectious Disease"/>
            <person name="Wu L."/>
            <person name="Ma J."/>
        </authorList>
    </citation>
    <scope>NUCLEOTIDE SEQUENCE [LARGE SCALE GENOMIC DNA]</scope>
    <source>
        <strain evidence="9">CCUG 53903</strain>
    </source>
</reference>
<feature type="region of interest" description="Disordered" evidence="5">
    <location>
        <begin position="436"/>
        <end position="457"/>
    </location>
</feature>